<dbReference type="InterPro" id="IPR000715">
    <property type="entry name" value="Glycosyl_transferase_4"/>
</dbReference>
<proteinExistence type="predicted"/>
<name>A0A161PEB9_9BACI</name>
<comment type="cofactor">
    <cofactor evidence="7">
        <name>Mg(2+)</name>
        <dbReference type="ChEBI" id="CHEBI:18420"/>
    </cofactor>
</comment>
<feature type="transmembrane region" description="Helical" evidence="8">
    <location>
        <begin position="189"/>
        <end position="208"/>
    </location>
</feature>
<reference evidence="9" key="1">
    <citation type="submission" date="2016-02" db="EMBL/GenBank/DDBJ databases">
        <title>Genome sequence of Bacillus trypoxylicola KCTC 13244(T).</title>
        <authorList>
            <person name="Jeong H."/>
            <person name="Park S.-H."/>
            <person name="Choi S.-K."/>
        </authorList>
    </citation>
    <scope>NUCLEOTIDE SEQUENCE [LARGE SCALE GENOMIC DNA]</scope>
    <source>
        <strain evidence="9">KCTC 13244</strain>
    </source>
</reference>
<dbReference type="InterPro" id="IPR018480">
    <property type="entry name" value="PNAcMuramoyl-5peptid_Trfase_CS"/>
</dbReference>
<dbReference type="EMBL" id="LTAO01000014">
    <property type="protein sequence ID" value="KYG30870.1"/>
    <property type="molecule type" value="Genomic_DNA"/>
</dbReference>
<keyword evidence="7" id="KW-0460">Magnesium</keyword>
<keyword evidence="2" id="KW-1003">Cell membrane</keyword>
<evidence type="ECO:0000256" key="2">
    <source>
        <dbReference type="ARBA" id="ARBA00022475"/>
    </source>
</evidence>
<dbReference type="CDD" id="cd06853">
    <property type="entry name" value="GT_WecA_like"/>
    <property type="match status" value="1"/>
</dbReference>
<dbReference type="PANTHER" id="PTHR22926:SF3">
    <property type="entry name" value="UNDECAPRENYL-PHOSPHATE ALPHA-N-ACETYLGLUCOSAMINYL 1-PHOSPHATE TRANSFERASE"/>
    <property type="match status" value="1"/>
</dbReference>
<gene>
    <name evidence="9" type="ORF">AZF04_18670</name>
</gene>
<feature type="transmembrane region" description="Helical" evidence="8">
    <location>
        <begin position="320"/>
        <end position="343"/>
    </location>
</feature>
<dbReference type="GO" id="GO:0044038">
    <property type="term" value="P:cell wall macromolecule biosynthetic process"/>
    <property type="evidence" value="ECO:0007669"/>
    <property type="project" value="TreeGrafter"/>
</dbReference>
<comment type="caution">
    <text evidence="9">The sequence shown here is derived from an EMBL/GenBank/DDBJ whole genome shotgun (WGS) entry which is preliminary data.</text>
</comment>
<dbReference type="STRING" id="519424.AZF04_18670"/>
<feature type="transmembrane region" description="Helical" evidence="8">
    <location>
        <begin position="220"/>
        <end position="238"/>
    </location>
</feature>
<dbReference type="OrthoDB" id="9783652at2"/>
<feature type="transmembrane region" description="Helical" evidence="8">
    <location>
        <begin position="296"/>
        <end position="314"/>
    </location>
</feature>
<feature type="transmembrane region" description="Helical" evidence="8">
    <location>
        <begin position="78"/>
        <end position="95"/>
    </location>
</feature>
<keyword evidence="4 8" id="KW-0812">Transmembrane</keyword>
<dbReference type="GO" id="GO:0016780">
    <property type="term" value="F:phosphotransferase activity, for other substituted phosphate groups"/>
    <property type="evidence" value="ECO:0007669"/>
    <property type="project" value="InterPro"/>
</dbReference>
<feature type="transmembrane region" description="Helical" evidence="8">
    <location>
        <begin position="107"/>
        <end position="127"/>
    </location>
</feature>
<keyword evidence="10" id="KW-1185">Reference proteome</keyword>
<keyword evidence="6 8" id="KW-0472">Membrane</keyword>
<comment type="subcellular location">
    <subcellularLocation>
        <location evidence="1">Cell membrane</location>
        <topology evidence="1">Multi-pass membrane protein</topology>
    </subcellularLocation>
</comment>
<dbReference type="AlphaFoldDB" id="A0A161PEB9"/>
<evidence type="ECO:0000256" key="1">
    <source>
        <dbReference type="ARBA" id="ARBA00004651"/>
    </source>
</evidence>
<feature type="transmembrane region" description="Helical" evidence="8">
    <location>
        <begin position="139"/>
        <end position="158"/>
    </location>
</feature>
<feature type="binding site" evidence="7">
    <location>
        <position position="219"/>
    </location>
    <ligand>
        <name>Mg(2+)</name>
        <dbReference type="ChEBI" id="CHEBI:18420"/>
    </ligand>
</feature>
<sequence length="368" mass="40301">MILRKRCEGLAFFWGFIIALFVSVASIPIIIKVAIKFGFVDEPNHRKVHSKAMPRIGGLAIIFGTISALLYLKPSSPYLLEIAIGAAILITIGLIDDRYPLSARVKLFGQLLSAIIVVSSGLTIDYMNIPFFGDVQFGIWSYPISIGWILIMINSINLIDGLDGLAGGVSTIATSTILLMALMSPGAHFTIIAFSIAIIGSTLGFLIFNFHPAKIFMGDTGSLFLGYGIAIISMLGFFKSVTIFSLIIPILILGVPILDTSFAIVRRFLNKQKISDADKGHLHHCLLNMGFDHRKTVFIIYGMSLAFSGAAIMFSRSTLWVSILSLFILMAVVQVFAECIGLIGKRRKPLINAFKRLSTVAQVYKRTE</sequence>
<evidence type="ECO:0000313" key="9">
    <source>
        <dbReference type="EMBL" id="KYG30870.1"/>
    </source>
</evidence>
<evidence type="ECO:0000313" key="10">
    <source>
        <dbReference type="Proteomes" id="UP000075806"/>
    </source>
</evidence>
<evidence type="ECO:0000256" key="4">
    <source>
        <dbReference type="ARBA" id="ARBA00022692"/>
    </source>
</evidence>
<evidence type="ECO:0000256" key="3">
    <source>
        <dbReference type="ARBA" id="ARBA00022679"/>
    </source>
</evidence>
<evidence type="ECO:0008006" key="11">
    <source>
        <dbReference type="Google" id="ProtNLM"/>
    </source>
</evidence>
<keyword evidence="5 8" id="KW-1133">Transmembrane helix</keyword>
<dbReference type="GO" id="GO:0046872">
    <property type="term" value="F:metal ion binding"/>
    <property type="evidence" value="ECO:0007669"/>
    <property type="project" value="UniProtKB-KW"/>
</dbReference>
<accession>A0A161PEB9</accession>
<dbReference type="GO" id="GO:0005886">
    <property type="term" value="C:plasma membrane"/>
    <property type="evidence" value="ECO:0007669"/>
    <property type="project" value="UniProtKB-SubCell"/>
</dbReference>
<evidence type="ECO:0000256" key="7">
    <source>
        <dbReference type="PIRSR" id="PIRSR600715-1"/>
    </source>
</evidence>
<keyword evidence="7" id="KW-0479">Metal-binding</keyword>
<dbReference type="GO" id="GO:0071555">
    <property type="term" value="P:cell wall organization"/>
    <property type="evidence" value="ECO:0007669"/>
    <property type="project" value="TreeGrafter"/>
</dbReference>
<dbReference type="Pfam" id="PF00953">
    <property type="entry name" value="Glycos_transf_4"/>
    <property type="match status" value="1"/>
</dbReference>
<evidence type="ECO:0000256" key="6">
    <source>
        <dbReference type="ARBA" id="ARBA00023136"/>
    </source>
</evidence>
<feature type="transmembrane region" description="Helical" evidence="8">
    <location>
        <begin position="244"/>
        <end position="265"/>
    </location>
</feature>
<dbReference type="GO" id="GO:0009103">
    <property type="term" value="P:lipopolysaccharide biosynthetic process"/>
    <property type="evidence" value="ECO:0007669"/>
    <property type="project" value="TreeGrafter"/>
</dbReference>
<dbReference type="PANTHER" id="PTHR22926">
    <property type="entry name" value="PHOSPHO-N-ACETYLMURAMOYL-PENTAPEPTIDE-TRANSFERASE"/>
    <property type="match status" value="1"/>
</dbReference>
<evidence type="ECO:0000256" key="8">
    <source>
        <dbReference type="SAM" id="Phobius"/>
    </source>
</evidence>
<dbReference type="Proteomes" id="UP000075806">
    <property type="component" value="Unassembled WGS sequence"/>
</dbReference>
<feature type="transmembrane region" description="Helical" evidence="8">
    <location>
        <begin position="12"/>
        <end position="35"/>
    </location>
</feature>
<protein>
    <recommendedName>
        <fullName evidence="11">UDP-phosphate N-acetylglucosaminyl 1-phosphate transferase</fullName>
    </recommendedName>
</protein>
<organism evidence="9 10">
    <name type="scientific">Alkalihalobacillus trypoxylicola</name>
    <dbReference type="NCBI Taxonomy" id="519424"/>
    <lineage>
        <taxon>Bacteria</taxon>
        <taxon>Bacillati</taxon>
        <taxon>Bacillota</taxon>
        <taxon>Bacilli</taxon>
        <taxon>Bacillales</taxon>
        <taxon>Bacillaceae</taxon>
        <taxon>Alkalihalobacillus</taxon>
    </lineage>
</organism>
<feature type="transmembrane region" description="Helical" evidence="8">
    <location>
        <begin position="56"/>
        <end position="72"/>
    </location>
</feature>
<evidence type="ECO:0000256" key="5">
    <source>
        <dbReference type="ARBA" id="ARBA00022989"/>
    </source>
</evidence>
<keyword evidence="3" id="KW-0808">Transferase</keyword>
<feature type="binding site" evidence="7">
    <location>
        <position position="157"/>
    </location>
    <ligand>
        <name>Mg(2+)</name>
        <dbReference type="ChEBI" id="CHEBI:18420"/>
    </ligand>
</feature>
<dbReference type="PROSITE" id="PS01348">
    <property type="entry name" value="MRAY_2"/>
    <property type="match status" value="1"/>
</dbReference>